<proteinExistence type="predicted"/>
<sequence length="172" mass="16011">MTIRNIVRGTAVAGIVGIAFAMAPAAASAQAGGGSLGAFETLGLGSIADALNADQAIGSVTGSIGENATFGSITTDSLIATGDEVDSGSVNGTANLLGSVGGSVGEGSAALNTDDNDDANLGTALVGSLDAGSAGLATGSTADNQETAAGSLGTLFGMLGGGDANENGTGEG</sequence>
<dbReference type="Proteomes" id="UP000186104">
    <property type="component" value="Chromosome"/>
</dbReference>
<keyword evidence="3" id="KW-1185">Reference proteome</keyword>
<feature type="chain" id="PRO_5039583733" evidence="1">
    <location>
        <begin position="32"/>
        <end position="172"/>
    </location>
</feature>
<evidence type="ECO:0000256" key="1">
    <source>
        <dbReference type="SAM" id="SignalP"/>
    </source>
</evidence>
<keyword evidence="1" id="KW-0732">Signal</keyword>
<dbReference type="RefSeq" id="WP_067473101.1">
    <property type="nucleotide sequence ID" value="NZ_CP015961.1"/>
</dbReference>
<accession>A0A173LIP2</accession>
<feature type="signal peptide" evidence="1">
    <location>
        <begin position="1"/>
        <end position="31"/>
    </location>
</feature>
<protein>
    <submittedName>
        <fullName evidence="2">Uncharacterized protein</fullName>
    </submittedName>
</protein>
<evidence type="ECO:0000313" key="2">
    <source>
        <dbReference type="EMBL" id="ANI92186.1"/>
    </source>
</evidence>
<dbReference type="KEGG" id="dtm:BJL86_1404"/>
<evidence type="ECO:0000313" key="3">
    <source>
        <dbReference type="Proteomes" id="UP000186104"/>
    </source>
</evidence>
<dbReference type="EMBL" id="CP015961">
    <property type="protein sequence ID" value="ANI92186.1"/>
    <property type="molecule type" value="Genomic_DNA"/>
</dbReference>
<reference evidence="2 3" key="1">
    <citation type="submission" date="2016-06" db="EMBL/GenBank/DDBJ databases">
        <title>Complete genome sequence of a saline-alkali tolerant type strain Dietzia timorensis ID05-A0528T.</title>
        <authorList>
            <person name="Wu X."/>
        </authorList>
    </citation>
    <scope>NUCLEOTIDE SEQUENCE [LARGE SCALE GENOMIC DNA]</scope>
    <source>
        <strain evidence="2 3">ID05-A0528</strain>
    </source>
</reference>
<name>A0A173LIP2_9ACTN</name>
<gene>
    <name evidence="2" type="ORF">BJL86_1404</name>
</gene>
<dbReference type="AlphaFoldDB" id="A0A173LIP2"/>
<organism evidence="2 3">
    <name type="scientific">Dietzia timorensis</name>
    <dbReference type="NCBI Taxonomy" id="499555"/>
    <lineage>
        <taxon>Bacteria</taxon>
        <taxon>Bacillati</taxon>
        <taxon>Actinomycetota</taxon>
        <taxon>Actinomycetes</taxon>
        <taxon>Mycobacteriales</taxon>
        <taxon>Dietziaceae</taxon>
        <taxon>Dietzia</taxon>
    </lineage>
</organism>